<evidence type="ECO:0000313" key="1">
    <source>
        <dbReference type="EMBL" id="KAF4030804.1"/>
    </source>
</evidence>
<comment type="caution">
    <text evidence="1">The sequence shown here is derived from an EMBL/GenBank/DDBJ whole genome shotgun (WGS) entry which is preliminary data.</text>
</comment>
<protein>
    <submittedName>
        <fullName evidence="1">Uncharacterized protein</fullName>
    </submittedName>
</protein>
<name>A0A833SHF6_PHYIN</name>
<gene>
    <name evidence="1" type="ORF">GN244_ATG17397</name>
    <name evidence="2" type="ORF">GN958_ATG22626</name>
</gene>
<sequence>MAESKLTSKSFDVHDFSVPSAKCTDRSLKRISKHVDKFSLEGRRCIERTLVQINERFPAFDGDSALVLLLDPRKTKDCVRGIMAGTGAAQGHKEETMFQALAQFKEKHFRLSKIASGWNDGAATPLSDDLTAILKIQKARMTTQMNHQLEAIWCTDSCE</sequence>
<accession>A0A833SHF6</accession>
<evidence type="ECO:0000313" key="3">
    <source>
        <dbReference type="Proteomes" id="UP000602510"/>
    </source>
</evidence>
<reference evidence="1" key="1">
    <citation type="submission" date="2020-04" db="EMBL/GenBank/DDBJ databases">
        <title>Hybrid Assembly of Korean Phytophthora infestans isolates.</title>
        <authorList>
            <person name="Prokchorchik M."/>
            <person name="Lee Y."/>
            <person name="Seo J."/>
            <person name="Cho J.-H."/>
            <person name="Park Y.-E."/>
            <person name="Jang D.-C."/>
            <person name="Im J.-S."/>
            <person name="Choi J.-G."/>
            <person name="Park H.-J."/>
            <person name="Lee G.-B."/>
            <person name="Lee Y.-G."/>
            <person name="Hong S.-Y."/>
            <person name="Cho K."/>
            <person name="Sohn K.H."/>
        </authorList>
    </citation>
    <scope>NUCLEOTIDE SEQUENCE</scope>
    <source>
        <strain evidence="1">KR_1_A1</strain>
        <strain evidence="2">KR_2_A2</strain>
    </source>
</reference>
<evidence type="ECO:0000313" key="2">
    <source>
        <dbReference type="EMBL" id="KAF4128176.1"/>
    </source>
</evidence>
<dbReference type="Proteomes" id="UP000602510">
    <property type="component" value="Unassembled WGS sequence"/>
</dbReference>
<dbReference type="EMBL" id="WSZM01000636">
    <property type="protein sequence ID" value="KAF4030804.1"/>
    <property type="molecule type" value="Genomic_DNA"/>
</dbReference>
<organism evidence="1 3">
    <name type="scientific">Phytophthora infestans</name>
    <name type="common">Potato late blight agent</name>
    <name type="synonym">Botrytis infestans</name>
    <dbReference type="NCBI Taxonomy" id="4787"/>
    <lineage>
        <taxon>Eukaryota</taxon>
        <taxon>Sar</taxon>
        <taxon>Stramenopiles</taxon>
        <taxon>Oomycota</taxon>
        <taxon>Peronosporomycetes</taxon>
        <taxon>Peronosporales</taxon>
        <taxon>Peronosporaceae</taxon>
        <taxon>Phytophthora</taxon>
    </lineage>
</organism>
<proteinExistence type="predicted"/>
<keyword evidence="3" id="KW-1185">Reference proteome</keyword>
<dbReference type="AlphaFoldDB" id="A0A833SHF6"/>
<dbReference type="EMBL" id="JAACNO010003184">
    <property type="protein sequence ID" value="KAF4128176.1"/>
    <property type="molecule type" value="Genomic_DNA"/>
</dbReference>
<dbReference type="Proteomes" id="UP000704712">
    <property type="component" value="Unassembled WGS sequence"/>
</dbReference>